<feature type="transmembrane region" description="Helical" evidence="2">
    <location>
        <begin position="632"/>
        <end position="656"/>
    </location>
</feature>
<dbReference type="EMBL" id="CAJNIZ010047540">
    <property type="protein sequence ID" value="CAE7770162.1"/>
    <property type="molecule type" value="Genomic_DNA"/>
</dbReference>
<dbReference type="AlphaFoldDB" id="A0A812YGI2"/>
<reference evidence="3" key="1">
    <citation type="submission" date="2021-02" db="EMBL/GenBank/DDBJ databases">
        <authorList>
            <person name="Dougan E. K."/>
            <person name="Rhodes N."/>
            <person name="Thang M."/>
            <person name="Chan C."/>
        </authorList>
    </citation>
    <scope>NUCLEOTIDE SEQUENCE</scope>
</reference>
<evidence type="ECO:0000256" key="1">
    <source>
        <dbReference type="SAM" id="MobiDB-lite"/>
    </source>
</evidence>
<keyword evidence="2" id="KW-1133">Transmembrane helix</keyword>
<dbReference type="Proteomes" id="UP000649617">
    <property type="component" value="Unassembled WGS sequence"/>
</dbReference>
<proteinExistence type="predicted"/>
<evidence type="ECO:0000313" key="3">
    <source>
        <dbReference type="EMBL" id="CAE7770162.1"/>
    </source>
</evidence>
<dbReference type="CDD" id="cd01040">
    <property type="entry name" value="Mb-like"/>
    <property type="match status" value="1"/>
</dbReference>
<feature type="transmembrane region" description="Helical" evidence="2">
    <location>
        <begin position="883"/>
        <end position="904"/>
    </location>
</feature>
<gene>
    <name evidence="3" type="primary">copA</name>
    <name evidence="3" type="ORF">SPIL2461_LOCUS22669</name>
</gene>
<evidence type="ECO:0000256" key="2">
    <source>
        <dbReference type="SAM" id="Phobius"/>
    </source>
</evidence>
<accession>A0A812YGI2</accession>
<keyword evidence="2" id="KW-0472">Membrane</keyword>
<feature type="compositionally biased region" description="Acidic residues" evidence="1">
    <location>
        <begin position="168"/>
        <end position="182"/>
    </location>
</feature>
<feature type="compositionally biased region" description="Basic and acidic residues" evidence="1">
    <location>
        <begin position="1091"/>
        <end position="1102"/>
    </location>
</feature>
<dbReference type="InterPro" id="IPR009050">
    <property type="entry name" value="Globin-like_sf"/>
</dbReference>
<feature type="compositionally biased region" description="Basic and acidic residues" evidence="1">
    <location>
        <begin position="1059"/>
        <end position="1070"/>
    </location>
</feature>
<comment type="caution">
    <text evidence="3">The sequence shown here is derived from an EMBL/GenBank/DDBJ whole genome shotgun (WGS) entry which is preliminary data.</text>
</comment>
<sequence>MEEASRLLSTIELDEFTVTEVRNGFETMEKRLGGAKEAGEAFLGKLKVAMPKTAPMLKRSSTVWHLIMDLVACLDDPGMVQKRLEYIALRHMAAEVTTPDVEVFKTIMMEVCAAKLGGLMTPEFQFGVAQIVTAVGLSLANTFEHYAARLKLLTSCWATIQVNEDDEAKEEEQVQLDVEDGENSEHKQLNHSNEQSAKDWLANEDNDQGADKAEKDRRDKWNVNSKMNIPKTFTEMARFNASVMGVGDRVWFADMLYSMESLVPHVGNIDRMQEECDVLSLTLARYDKVVLNDFKSVMFASLRSLMPSKWDMEYENAWGWFWDCVEKKVEANKQFPKVYHGNLRSFLARLDDETLADFKLEVFETFFANCEQSQLFLRAANKRLMYIMGRILTIMADVYTKTHDAVIAISALGLLHAGHGIPEDLVRPFVAATMDTIKKHCPDQMLHQGIWWTLDLIGRIFIRTLSEGSTPVMLAINRNSAGALQKAVASSPRGERELLLLRVQVGTEAISPLMWSIEKGALESAKAMLEDLLTMRADRSRYYYGMEALWTRHPDIITLLCNKAPSLLTSVLDGLVWRSKSAKNGVRRVNYYIGSMMVGLEGELTNSLLDLMQHGDPAVVCHPSAVFMADLLWAKLCCLAWVLTKLWFCVTLIAFAIGLQNGVLTNETNPSGPERFMKIGCRAFVYICSMGQLLYKHSTQIWRALRQRQTQRFVWRCHLPNYLMQSRQESMELVLLILLFVMLCMEPVLHCLQVSDLWVTDCCQNGDWYCGLREAYSTIACFPMLLYFLLASELVHLNVQLSVFSVVCASLWWEFILYMGVLGFLTATFASAVACLPQLGDDDAIQQEGFFNWPAAFESMLSMALNVYGGDNYEEIANASEPLLKWFIIAFAACWHVYLMNLMVAQLCQRYNAIFFNARGHARLIRGKLIYETAMPLISKKRWAAFVKTLHLGDACELDEGDNGPRGAVPTFEPPYEYQNSPHIELDRVYRYGGLANSSLPWPQLALAVDDSAMGRLEKMTRTKFEEMDSLMLDMAVKLGVRNASLLGSRDASELQSKMSHDKASSKGEPAEPEEVTDVLDMMEMLPNNDEDGKVVEEEQAD</sequence>
<name>A0A812YGI2_SYMPI</name>
<feature type="transmembrane region" description="Helical" evidence="2">
    <location>
        <begin position="733"/>
        <end position="755"/>
    </location>
</feature>
<dbReference type="Gene3D" id="1.10.490.10">
    <property type="entry name" value="Globins"/>
    <property type="match status" value="1"/>
</dbReference>
<dbReference type="GO" id="GO:0019825">
    <property type="term" value="F:oxygen binding"/>
    <property type="evidence" value="ECO:0007669"/>
    <property type="project" value="InterPro"/>
</dbReference>
<feature type="region of interest" description="Disordered" evidence="1">
    <location>
        <begin position="1050"/>
        <end position="1102"/>
    </location>
</feature>
<dbReference type="InterPro" id="IPR044399">
    <property type="entry name" value="Mb-like_M"/>
</dbReference>
<dbReference type="OrthoDB" id="417248at2759"/>
<keyword evidence="4" id="KW-1185">Reference proteome</keyword>
<evidence type="ECO:0000313" key="4">
    <source>
        <dbReference type="Proteomes" id="UP000649617"/>
    </source>
</evidence>
<dbReference type="InterPro" id="IPR012292">
    <property type="entry name" value="Globin/Proto"/>
</dbReference>
<organism evidence="3 4">
    <name type="scientific">Symbiodinium pilosum</name>
    <name type="common">Dinoflagellate</name>
    <dbReference type="NCBI Taxonomy" id="2952"/>
    <lineage>
        <taxon>Eukaryota</taxon>
        <taxon>Sar</taxon>
        <taxon>Alveolata</taxon>
        <taxon>Dinophyceae</taxon>
        <taxon>Suessiales</taxon>
        <taxon>Symbiodiniaceae</taxon>
        <taxon>Symbiodinium</taxon>
    </lineage>
</organism>
<dbReference type="SUPFAM" id="SSF46458">
    <property type="entry name" value="Globin-like"/>
    <property type="match status" value="1"/>
</dbReference>
<feature type="region of interest" description="Disordered" evidence="1">
    <location>
        <begin position="168"/>
        <end position="199"/>
    </location>
</feature>
<protein>
    <submittedName>
        <fullName evidence="3">CopA protein</fullName>
    </submittedName>
</protein>
<keyword evidence="2" id="KW-0812">Transmembrane</keyword>
<feature type="transmembrane region" description="Helical" evidence="2">
    <location>
        <begin position="811"/>
        <end position="834"/>
    </location>
</feature>
<dbReference type="GO" id="GO:0020037">
    <property type="term" value="F:heme binding"/>
    <property type="evidence" value="ECO:0007669"/>
    <property type="project" value="InterPro"/>
</dbReference>
<feature type="transmembrane region" description="Helical" evidence="2">
    <location>
        <begin position="775"/>
        <end position="799"/>
    </location>
</feature>